<gene>
    <name evidence="3" type="ORF">GCM10010102_43940</name>
</gene>
<evidence type="ECO:0000313" key="4">
    <source>
        <dbReference type="Proteomes" id="UP000655589"/>
    </source>
</evidence>
<protein>
    <submittedName>
        <fullName evidence="3">Uncharacterized protein</fullName>
    </submittedName>
</protein>
<evidence type="ECO:0000313" key="3">
    <source>
        <dbReference type="EMBL" id="GGM43680.1"/>
    </source>
</evidence>
<feature type="compositionally biased region" description="Polar residues" evidence="2">
    <location>
        <begin position="1"/>
        <end position="11"/>
    </location>
</feature>
<organism evidence="3 4">
    <name type="scientific">Promicromonospora citrea</name>
    <dbReference type="NCBI Taxonomy" id="43677"/>
    <lineage>
        <taxon>Bacteria</taxon>
        <taxon>Bacillati</taxon>
        <taxon>Actinomycetota</taxon>
        <taxon>Actinomycetes</taxon>
        <taxon>Micrococcales</taxon>
        <taxon>Promicromonosporaceae</taxon>
        <taxon>Promicromonospora</taxon>
    </lineage>
</organism>
<name>A0A8H9GRI4_9MICO</name>
<sequence>MADVSNRSRQPQGAPDGTGGQFTAEGHSEVQVVLDTAPALKAVAAVTGYHRTEISAAAHTLRSLLSEQAAARTNSDQEFYGEGRSTAFSEYVAILHDPDVLNDPWTDVAMSQSAASARDALQGGFDVSAPSGLNETQRRAAIEYVSGRVSRELAHAAEARAHSAQARFGTQAEDHHSRGRLDGYGAALVELIHSGQPSTARLETNAKVADLADASKGAPTPEDVTAVASHQRTAHRIAAAEHEAAVAYDDVASARQELSEANRRLDRAFAADSN</sequence>
<dbReference type="AlphaFoldDB" id="A0A8H9GRI4"/>
<proteinExistence type="predicted"/>
<reference evidence="3" key="1">
    <citation type="journal article" date="2014" name="Int. J. Syst. Evol. Microbiol.">
        <title>Complete genome sequence of Corynebacterium casei LMG S-19264T (=DSM 44701T), isolated from a smear-ripened cheese.</title>
        <authorList>
            <consortium name="US DOE Joint Genome Institute (JGI-PGF)"/>
            <person name="Walter F."/>
            <person name="Albersmeier A."/>
            <person name="Kalinowski J."/>
            <person name="Ruckert C."/>
        </authorList>
    </citation>
    <scope>NUCLEOTIDE SEQUENCE</scope>
    <source>
        <strain evidence="3">JCM 3051</strain>
    </source>
</reference>
<dbReference type="RefSeq" id="WP_171106308.1">
    <property type="nucleotide sequence ID" value="NZ_BMPT01000027.1"/>
</dbReference>
<keyword evidence="1" id="KW-0175">Coiled coil</keyword>
<feature type="region of interest" description="Disordered" evidence="2">
    <location>
        <begin position="1"/>
        <end position="24"/>
    </location>
</feature>
<feature type="coiled-coil region" evidence="1">
    <location>
        <begin position="237"/>
        <end position="271"/>
    </location>
</feature>
<evidence type="ECO:0000256" key="2">
    <source>
        <dbReference type="SAM" id="MobiDB-lite"/>
    </source>
</evidence>
<evidence type="ECO:0000256" key="1">
    <source>
        <dbReference type="SAM" id="Coils"/>
    </source>
</evidence>
<comment type="caution">
    <text evidence="3">The sequence shown here is derived from an EMBL/GenBank/DDBJ whole genome shotgun (WGS) entry which is preliminary data.</text>
</comment>
<dbReference type="Proteomes" id="UP000655589">
    <property type="component" value="Unassembled WGS sequence"/>
</dbReference>
<accession>A0A8H9GRI4</accession>
<keyword evidence="4" id="KW-1185">Reference proteome</keyword>
<reference evidence="3" key="2">
    <citation type="submission" date="2020-09" db="EMBL/GenBank/DDBJ databases">
        <authorList>
            <person name="Sun Q."/>
            <person name="Ohkuma M."/>
        </authorList>
    </citation>
    <scope>NUCLEOTIDE SEQUENCE</scope>
    <source>
        <strain evidence="3">JCM 3051</strain>
    </source>
</reference>
<dbReference type="EMBL" id="BMPT01000027">
    <property type="protein sequence ID" value="GGM43680.1"/>
    <property type="molecule type" value="Genomic_DNA"/>
</dbReference>